<reference evidence="2" key="2">
    <citation type="submission" date="2020-11" db="EMBL/GenBank/DDBJ databases">
        <authorList>
            <person name="McCartney M.A."/>
            <person name="Auch B."/>
            <person name="Kono T."/>
            <person name="Mallez S."/>
            <person name="Becker A."/>
            <person name="Gohl D.M."/>
            <person name="Silverstein K.A.T."/>
            <person name="Koren S."/>
            <person name="Bechman K.B."/>
            <person name="Herman A."/>
            <person name="Abrahante J.E."/>
            <person name="Garbe J."/>
        </authorList>
    </citation>
    <scope>NUCLEOTIDE SEQUENCE</scope>
    <source>
        <strain evidence="2">Duluth1</strain>
        <tissue evidence="2">Whole animal</tissue>
    </source>
</reference>
<keyword evidence="3" id="KW-1185">Reference proteome</keyword>
<gene>
    <name evidence="1" type="ORF">DPMN_133043</name>
    <name evidence="2" type="ORF">DPMN_139319</name>
</gene>
<proteinExistence type="predicted"/>
<evidence type="ECO:0000313" key="2">
    <source>
        <dbReference type="EMBL" id="KAH3810920.1"/>
    </source>
</evidence>
<dbReference type="Proteomes" id="UP000828390">
    <property type="component" value="Unassembled WGS sequence"/>
</dbReference>
<evidence type="ECO:0000313" key="3">
    <source>
        <dbReference type="Proteomes" id="UP000828390"/>
    </source>
</evidence>
<organism evidence="2 3">
    <name type="scientific">Dreissena polymorpha</name>
    <name type="common">Zebra mussel</name>
    <name type="synonym">Mytilus polymorpha</name>
    <dbReference type="NCBI Taxonomy" id="45954"/>
    <lineage>
        <taxon>Eukaryota</taxon>
        <taxon>Metazoa</taxon>
        <taxon>Spiralia</taxon>
        <taxon>Lophotrochozoa</taxon>
        <taxon>Mollusca</taxon>
        <taxon>Bivalvia</taxon>
        <taxon>Autobranchia</taxon>
        <taxon>Heteroconchia</taxon>
        <taxon>Euheterodonta</taxon>
        <taxon>Imparidentia</taxon>
        <taxon>Neoheterodontei</taxon>
        <taxon>Myida</taxon>
        <taxon>Dreissenoidea</taxon>
        <taxon>Dreissenidae</taxon>
        <taxon>Dreissena</taxon>
    </lineage>
</organism>
<comment type="caution">
    <text evidence="2">The sequence shown here is derived from an EMBL/GenBank/DDBJ whole genome shotgun (WGS) entry which is preliminary data.</text>
</comment>
<dbReference type="EMBL" id="JAIWYP010000006">
    <property type="protein sequence ID" value="KAH3810920.1"/>
    <property type="molecule type" value="Genomic_DNA"/>
</dbReference>
<dbReference type="EMBL" id="JAIWYP010000006">
    <property type="protein sequence ID" value="KAH3804754.1"/>
    <property type="molecule type" value="Genomic_DNA"/>
</dbReference>
<dbReference type="AlphaFoldDB" id="A0A9D4JGE5"/>
<reference evidence="2" key="1">
    <citation type="journal article" date="2019" name="bioRxiv">
        <title>The Genome of the Zebra Mussel, Dreissena polymorpha: A Resource for Invasive Species Research.</title>
        <authorList>
            <person name="McCartney M.A."/>
            <person name="Auch B."/>
            <person name="Kono T."/>
            <person name="Mallez S."/>
            <person name="Zhang Y."/>
            <person name="Obille A."/>
            <person name="Becker A."/>
            <person name="Abrahante J.E."/>
            <person name="Garbe J."/>
            <person name="Badalamenti J.P."/>
            <person name="Herman A."/>
            <person name="Mangelson H."/>
            <person name="Liachko I."/>
            <person name="Sullivan S."/>
            <person name="Sone E.D."/>
            <person name="Koren S."/>
            <person name="Silverstein K.A.T."/>
            <person name="Beckman K.B."/>
            <person name="Gohl D.M."/>
        </authorList>
    </citation>
    <scope>NUCLEOTIDE SEQUENCE</scope>
    <source>
        <strain evidence="2">Duluth1</strain>
        <tissue evidence="2">Whole animal</tissue>
    </source>
</reference>
<accession>A0A9D4JGE5</accession>
<sequence>MVGKPIDANFCEHKVDAWLHDHDALHKRPAPLRMKRLIVAEFFHPQKVYGQKIRLH</sequence>
<name>A0A9D4JGE5_DREPO</name>
<protein>
    <submittedName>
        <fullName evidence="2">Uncharacterized protein</fullName>
    </submittedName>
</protein>
<evidence type="ECO:0000313" key="1">
    <source>
        <dbReference type="EMBL" id="KAH3804754.1"/>
    </source>
</evidence>